<accession>A0A6A0AKK1</accession>
<feature type="transmembrane region" description="Helical" evidence="8">
    <location>
        <begin position="33"/>
        <end position="55"/>
    </location>
</feature>
<sequence length="235" mass="25009">MATGCDFKNAFGFTQYDGRCSFFGADPPLPQGLGWFIVVGLGGFFSILTSGLVWIDQKFSGNGPQTSEHFSTAGRSIPVGLTACDIFGVSGPFWYASGATVQVLLFSVLAVEVKRKAPTVHTVLEIIKARWGMTAHKVFMFLCLATNVIVTAMLILGGAAVINALSGVDIYAAAFLIPVGVSFYTAHGGLRACFLAAWLHVAIIYIALCIFMFLIYGTSPDLGSAGVVYDNLKVI</sequence>
<evidence type="ECO:0000256" key="5">
    <source>
        <dbReference type="ARBA" id="ARBA00022989"/>
    </source>
</evidence>
<feature type="transmembrane region" description="Helical" evidence="8">
    <location>
        <begin position="168"/>
        <end position="186"/>
    </location>
</feature>
<comment type="subcellular location">
    <subcellularLocation>
        <location evidence="1">Membrane</location>
        <topology evidence="1">Multi-pass membrane protein</topology>
    </subcellularLocation>
</comment>
<dbReference type="AlphaFoldDB" id="A0A6A0AKK1"/>
<evidence type="ECO:0000256" key="7">
    <source>
        <dbReference type="RuleBase" id="RU362091"/>
    </source>
</evidence>
<name>A0A6A0AKK1_HAELA</name>
<keyword evidence="4 8" id="KW-0812">Transmembrane</keyword>
<organism evidence="9 10">
    <name type="scientific">Haematococcus lacustris</name>
    <name type="common">Green alga</name>
    <name type="synonym">Haematococcus pluvialis</name>
    <dbReference type="NCBI Taxonomy" id="44745"/>
    <lineage>
        <taxon>Eukaryota</taxon>
        <taxon>Viridiplantae</taxon>
        <taxon>Chlorophyta</taxon>
        <taxon>core chlorophytes</taxon>
        <taxon>Chlorophyceae</taxon>
        <taxon>CS clade</taxon>
        <taxon>Chlamydomonadales</taxon>
        <taxon>Haematococcaceae</taxon>
        <taxon>Haematococcus</taxon>
    </lineage>
</organism>
<dbReference type="InterPro" id="IPR038377">
    <property type="entry name" value="Na/Glc_symporter_sf"/>
</dbReference>
<dbReference type="InterPro" id="IPR001734">
    <property type="entry name" value="Na/solute_symporter"/>
</dbReference>
<protein>
    <recommendedName>
        <fullName evidence="11">Aa_trans domain-containing protein</fullName>
    </recommendedName>
</protein>
<proteinExistence type="inferred from homology"/>
<evidence type="ECO:0000256" key="2">
    <source>
        <dbReference type="ARBA" id="ARBA00006434"/>
    </source>
</evidence>
<evidence type="ECO:0000256" key="1">
    <source>
        <dbReference type="ARBA" id="ARBA00004141"/>
    </source>
</evidence>
<dbReference type="GO" id="GO:0005886">
    <property type="term" value="C:plasma membrane"/>
    <property type="evidence" value="ECO:0007669"/>
    <property type="project" value="TreeGrafter"/>
</dbReference>
<dbReference type="EMBL" id="BLLF01006777">
    <property type="protein sequence ID" value="GFH32544.1"/>
    <property type="molecule type" value="Genomic_DNA"/>
</dbReference>
<evidence type="ECO:0008006" key="11">
    <source>
        <dbReference type="Google" id="ProtNLM"/>
    </source>
</evidence>
<dbReference type="PANTHER" id="PTHR46154">
    <property type="match status" value="1"/>
</dbReference>
<feature type="non-terminal residue" evidence="9">
    <location>
        <position position="1"/>
    </location>
</feature>
<dbReference type="GO" id="GO:0015204">
    <property type="term" value="F:urea transmembrane transporter activity"/>
    <property type="evidence" value="ECO:0007669"/>
    <property type="project" value="InterPro"/>
</dbReference>
<dbReference type="Gene3D" id="1.20.1730.10">
    <property type="entry name" value="Sodium/glucose cotransporter"/>
    <property type="match status" value="1"/>
</dbReference>
<evidence type="ECO:0000256" key="3">
    <source>
        <dbReference type="ARBA" id="ARBA00022448"/>
    </source>
</evidence>
<feature type="non-terminal residue" evidence="9">
    <location>
        <position position="235"/>
    </location>
</feature>
<evidence type="ECO:0000256" key="8">
    <source>
        <dbReference type="SAM" id="Phobius"/>
    </source>
</evidence>
<keyword evidence="3" id="KW-0813">Transport</keyword>
<dbReference type="InterPro" id="IPR031155">
    <property type="entry name" value="DUR"/>
</dbReference>
<evidence type="ECO:0000313" key="9">
    <source>
        <dbReference type="EMBL" id="GFH32544.1"/>
    </source>
</evidence>
<comment type="caution">
    <text evidence="9">The sequence shown here is derived from an EMBL/GenBank/DDBJ whole genome shotgun (WGS) entry which is preliminary data.</text>
</comment>
<feature type="transmembrane region" description="Helical" evidence="8">
    <location>
        <begin position="138"/>
        <end position="162"/>
    </location>
</feature>
<gene>
    <name evidence="9" type="ORF">HaLaN_31782</name>
</gene>
<feature type="transmembrane region" description="Helical" evidence="8">
    <location>
        <begin position="193"/>
        <end position="216"/>
    </location>
</feature>
<dbReference type="Proteomes" id="UP000485058">
    <property type="component" value="Unassembled WGS sequence"/>
</dbReference>
<evidence type="ECO:0000256" key="4">
    <source>
        <dbReference type="ARBA" id="ARBA00022692"/>
    </source>
</evidence>
<keyword evidence="10" id="KW-1185">Reference proteome</keyword>
<dbReference type="Pfam" id="PF00474">
    <property type="entry name" value="SSF"/>
    <property type="match status" value="1"/>
</dbReference>
<comment type="similarity">
    <text evidence="2 7">Belongs to the sodium:solute symporter (SSF) (TC 2.A.21) family.</text>
</comment>
<evidence type="ECO:0000256" key="6">
    <source>
        <dbReference type="ARBA" id="ARBA00023136"/>
    </source>
</evidence>
<dbReference type="PANTHER" id="PTHR46154:SF4">
    <property type="entry name" value="UREA ACTIVE TRANSPORTER"/>
    <property type="match status" value="1"/>
</dbReference>
<reference evidence="9 10" key="1">
    <citation type="submission" date="2020-02" db="EMBL/GenBank/DDBJ databases">
        <title>Draft genome sequence of Haematococcus lacustris strain NIES-144.</title>
        <authorList>
            <person name="Morimoto D."/>
            <person name="Nakagawa S."/>
            <person name="Yoshida T."/>
            <person name="Sawayama S."/>
        </authorList>
    </citation>
    <scope>NUCLEOTIDE SEQUENCE [LARGE SCALE GENOMIC DNA]</scope>
    <source>
        <strain evidence="9 10">NIES-144</strain>
    </source>
</reference>
<keyword evidence="6 8" id="KW-0472">Membrane</keyword>
<dbReference type="PROSITE" id="PS50283">
    <property type="entry name" value="NA_SOLUT_SYMP_3"/>
    <property type="match status" value="1"/>
</dbReference>
<keyword evidence="5 8" id="KW-1133">Transmembrane helix</keyword>
<evidence type="ECO:0000313" key="10">
    <source>
        <dbReference type="Proteomes" id="UP000485058"/>
    </source>
</evidence>